<sequence length="33" mass="4082">MFHNVLIKLVNLILNKNNIYIYTFGKLKHRFYI</sequence>
<protein>
    <submittedName>
        <fullName evidence="1">Uncharacterized protein</fullName>
    </submittedName>
</protein>
<dbReference type="EMBL" id="MN739379">
    <property type="protein sequence ID" value="QHT01641.1"/>
    <property type="molecule type" value="Genomic_DNA"/>
</dbReference>
<name>A0A6C0CB34_9ZZZZ</name>
<proteinExistence type="predicted"/>
<evidence type="ECO:0000313" key="1">
    <source>
        <dbReference type="EMBL" id="QHT01641.1"/>
    </source>
</evidence>
<reference evidence="1" key="1">
    <citation type="journal article" date="2020" name="Nature">
        <title>Giant virus diversity and host interactions through global metagenomics.</title>
        <authorList>
            <person name="Schulz F."/>
            <person name="Roux S."/>
            <person name="Paez-Espino D."/>
            <person name="Jungbluth S."/>
            <person name="Walsh D.A."/>
            <person name="Denef V.J."/>
            <person name="McMahon K.D."/>
            <person name="Konstantinidis K.T."/>
            <person name="Eloe-Fadrosh E.A."/>
            <person name="Kyrpides N.C."/>
            <person name="Woyke T."/>
        </authorList>
    </citation>
    <scope>NUCLEOTIDE SEQUENCE</scope>
    <source>
        <strain evidence="1">GVMAG-M-3300020523-10</strain>
    </source>
</reference>
<accession>A0A6C0CB34</accession>
<organism evidence="1">
    <name type="scientific">viral metagenome</name>
    <dbReference type="NCBI Taxonomy" id="1070528"/>
    <lineage>
        <taxon>unclassified sequences</taxon>
        <taxon>metagenomes</taxon>
        <taxon>organismal metagenomes</taxon>
    </lineage>
</organism>
<dbReference type="AlphaFoldDB" id="A0A6C0CB34"/>